<dbReference type="EMBL" id="GBEZ01026500">
    <property type="protein sequence ID" value="JAC60718.1"/>
    <property type="molecule type" value="Transcribed_RNA"/>
</dbReference>
<keyword evidence="1" id="KW-0812">Transmembrane</keyword>
<dbReference type="AlphaFoldDB" id="A0A061QLX7"/>
<evidence type="ECO:0000313" key="3">
    <source>
        <dbReference type="EMBL" id="JAC79792.1"/>
    </source>
</evidence>
<evidence type="ECO:0000313" key="2">
    <source>
        <dbReference type="EMBL" id="JAC60718.1"/>
    </source>
</evidence>
<keyword evidence="1" id="KW-0472">Membrane</keyword>
<evidence type="ECO:0000256" key="1">
    <source>
        <dbReference type="SAM" id="Phobius"/>
    </source>
</evidence>
<keyword evidence="1" id="KW-1133">Transmembrane helix</keyword>
<gene>
    <name evidence="3" type="ORF">TSPGSL018_11826</name>
    <name evidence="2" type="ORF">TSPGSL018_28195</name>
</gene>
<dbReference type="EMBL" id="GBEZ01005527">
    <property type="protein sequence ID" value="JAC79792.1"/>
    <property type="molecule type" value="Transcribed_RNA"/>
</dbReference>
<organism evidence="2">
    <name type="scientific">Tetraselmis sp. GSL018</name>
    <dbReference type="NCBI Taxonomy" id="582737"/>
    <lineage>
        <taxon>Eukaryota</taxon>
        <taxon>Viridiplantae</taxon>
        <taxon>Chlorophyta</taxon>
        <taxon>core chlorophytes</taxon>
        <taxon>Chlorodendrophyceae</taxon>
        <taxon>Chlorodendrales</taxon>
        <taxon>Chlorodendraceae</taxon>
        <taxon>Tetraselmis</taxon>
    </lineage>
</organism>
<accession>A0A061QLX7</accession>
<proteinExistence type="predicted"/>
<name>A0A061QLX7_9CHLO</name>
<sequence length="74" mass="8014">MAWSAETKYAYGGALLGILVALVLPILLPWTSDWASTAGIIVGLCIILGPDFLKTEGEQETERKDPDSMHPKVD</sequence>
<protein>
    <submittedName>
        <fullName evidence="2">Uncharacterized protein</fullName>
    </submittedName>
</protein>
<reference evidence="2" key="1">
    <citation type="submission" date="2014-05" db="EMBL/GenBank/DDBJ databases">
        <title>The transcriptome of the halophilic microalga Tetraselmis sp. GSL018 isolated from the Great Salt Lake, Utah.</title>
        <authorList>
            <person name="Jinkerson R.E."/>
            <person name="D'Adamo S."/>
            <person name="Posewitz M.C."/>
        </authorList>
    </citation>
    <scope>NUCLEOTIDE SEQUENCE</scope>
    <source>
        <strain evidence="2">GSL018</strain>
    </source>
</reference>
<feature type="transmembrane region" description="Helical" evidence="1">
    <location>
        <begin position="9"/>
        <end position="28"/>
    </location>
</feature>